<organism evidence="1 2">
    <name type="scientific">Riccia sorocarpa</name>
    <dbReference type="NCBI Taxonomy" id="122646"/>
    <lineage>
        <taxon>Eukaryota</taxon>
        <taxon>Viridiplantae</taxon>
        <taxon>Streptophyta</taxon>
        <taxon>Embryophyta</taxon>
        <taxon>Marchantiophyta</taxon>
        <taxon>Marchantiopsida</taxon>
        <taxon>Marchantiidae</taxon>
        <taxon>Marchantiales</taxon>
        <taxon>Ricciaceae</taxon>
        <taxon>Riccia</taxon>
    </lineage>
</organism>
<reference evidence="1 2" key="1">
    <citation type="submission" date="2024-09" db="EMBL/GenBank/DDBJ databases">
        <title>Chromosome-scale assembly of Riccia sorocarpa.</title>
        <authorList>
            <person name="Paukszto L."/>
        </authorList>
    </citation>
    <scope>NUCLEOTIDE SEQUENCE [LARGE SCALE GENOMIC DNA]</scope>
    <source>
        <strain evidence="1">LP-2024</strain>
        <tissue evidence="1">Aerial parts of the thallus</tissue>
    </source>
</reference>
<accession>A0ABD3H6Z5</accession>
<dbReference type="AlphaFoldDB" id="A0ABD3H6Z5"/>
<gene>
    <name evidence="1" type="ORF">R1sor_013579</name>
</gene>
<proteinExistence type="predicted"/>
<name>A0ABD3H6Z5_9MARC</name>
<dbReference type="Proteomes" id="UP001633002">
    <property type="component" value="Unassembled WGS sequence"/>
</dbReference>
<evidence type="ECO:0000313" key="1">
    <source>
        <dbReference type="EMBL" id="KAL3687270.1"/>
    </source>
</evidence>
<evidence type="ECO:0000313" key="2">
    <source>
        <dbReference type="Proteomes" id="UP001633002"/>
    </source>
</evidence>
<dbReference type="EMBL" id="JBJQOH010000004">
    <property type="protein sequence ID" value="KAL3687270.1"/>
    <property type="molecule type" value="Genomic_DNA"/>
</dbReference>
<comment type="caution">
    <text evidence="1">The sequence shown here is derived from an EMBL/GenBank/DDBJ whole genome shotgun (WGS) entry which is preliminary data.</text>
</comment>
<sequence>MASMPLNGQAGAPKLLVADIQKKYLWMLHNLVFKVQQSNNAKLLENLTCGGEAYSSYPANATVLHFSLKAESITADTAMLSIYSKLLKFRQPGLTDLGDNVSGASTAVSGESLTSTPVSTVIANDEN</sequence>
<keyword evidence="2" id="KW-1185">Reference proteome</keyword>
<protein>
    <submittedName>
        <fullName evidence="1">Uncharacterized protein</fullName>
    </submittedName>
</protein>